<keyword evidence="3" id="KW-1185">Reference proteome</keyword>
<dbReference type="AlphaFoldDB" id="A0AAN7TXD9"/>
<feature type="signal peptide" evidence="1">
    <location>
        <begin position="1"/>
        <end position="20"/>
    </location>
</feature>
<proteinExistence type="predicted"/>
<dbReference type="Proteomes" id="UP001344447">
    <property type="component" value="Unassembled WGS sequence"/>
</dbReference>
<gene>
    <name evidence="2" type="ORF">RB653_002514</name>
</gene>
<evidence type="ECO:0000313" key="3">
    <source>
        <dbReference type="Proteomes" id="UP001344447"/>
    </source>
</evidence>
<feature type="chain" id="PRO_5042963621" evidence="1">
    <location>
        <begin position="21"/>
        <end position="83"/>
    </location>
</feature>
<dbReference type="EMBL" id="JAVFKY010000004">
    <property type="protein sequence ID" value="KAK5577571.1"/>
    <property type="molecule type" value="Genomic_DNA"/>
</dbReference>
<comment type="caution">
    <text evidence="2">The sequence shown here is derived from an EMBL/GenBank/DDBJ whole genome shotgun (WGS) entry which is preliminary data.</text>
</comment>
<evidence type="ECO:0000256" key="1">
    <source>
        <dbReference type="SAM" id="SignalP"/>
    </source>
</evidence>
<protein>
    <submittedName>
        <fullName evidence="2">Uncharacterized protein</fullName>
    </submittedName>
</protein>
<keyword evidence="1" id="KW-0732">Signal</keyword>
<sequence>MYRIIIVILLISIAINGSFGSIFNTKCKLNCKFYYQDCVADYFTNSESSDSLEICSKNLDTCFFNCIHPTIVQFPSQSPAVDS</sequence>
<name>A0AAN7TXD9_9MYCE</name>
<evidence type="ECO:0000313" key="2">
    <source>
        <dbReference type="EMBL" id="KAK5577571.1"/>
    </source>
</evidence>
<accession>A0AAN7TXD9</accession>
<reference evidence="2 3" key="1">
    <citation type="submission" date="2023-11" db="EMBL/GenBank/DDBJ databases">
        <title>Dfirmibasis_genome.</title>
        <authorList>
            <person name="Edelbroek B."/>
            <person name="Kjellin J."/>
            <person name="Jerlstrom-Hultqvist J."/>
            <person name="Soderbom F."/>
        </authorList>
    </citation>
    <scope>NUCLEOTIDE SEQUENCE [LARGE SCALE GENOMIC DNA]</scope>
    <source>
        <strain evidence="2 3">TNS-C-14</strain>
    </source>
</reference>
<organism evidence="2 3">
    <name type="scientific">Dictyostelium firmibasis</name>
    <dbReference type="NCBI Taxonomy" id="79012"/>
    <lineage>
        <taxon>Eukaryota</taxon>
        <taxon>Amoebozoa</taxon>
        <taxon>Evosea</taxon>
        <taxon>Eumycetozoa</taxon>
        <taxon>Dictyostelia</taxon>
        <taxon>Dictyosteliales</taxon>
        <taxon>Dictyosteliaceae</taxon>
        <taxon>Dictyostelium</taxon>
    </lineage>
</organism>